<evidence type="ECO:0000259" key="1">
    <source>
        <dbReference type="PROSITE" id="PS51819"/>
    </source>
</evidence>
<feature type="domain" description="VOC" evidence="1">
    <location>
        <begin position="7"/>
        <end position="125"/>
    </location>
</feature>
<reference evidence="2 3" key="1">
    <citation type="journal article" date="2023" name="Genome Announc.">
        <title>Pan-Genome Analyses of the Genus Cohnella and Proposal of the Novel Species Cohnella silvisoli sp. nov., Isolated from Forest Soil.</title>
        <authorList>
            <person name="Wang C."/>
            <person name="Mao L."/>
            <person name="Bao G."/>
            <person name="Zhu H."/>
        </authorList>
    </citation>
    <scope>NUCLEOTIDE SEQUENCE [LARGE SCALE GENOMIC DNA]</scope>
    <source>
        <strain evidence="2 3">NL03-T5-1</strain>
    </source>
</reference>
<dbReference type="Proteomes" id="UP001493487">
    <property type="component" value="Unassembled WGS sequence"/>
</dbReference>
<protein>
    <submittedName>
        <fullName evidence="2">VOC family protein</fullName>
    </submittedName>
</protein>
<keyword evidence="3" id="KW-1185">Reference proteome</keyword>
<dbReference type="InterPro" id="IPR037523">
    <property type="entry name" value="VOC_core"/>
</dbReference>
<evidence type="ECO:0000313" key="3">
    <source>
        <dbReference type="Proteomes" id="UP001493487"/>
    </source>
</evidence>
<accession>A0ABV1KS14</accession>
<dbReference type="InterPro" id="IPR029068">
    <property type="entry name" value="Glyas_Bleomycin-R_OHBP_Dase"/>
</dbReference>
<dbReference type="Gene3D" id="3.10.180.10">
    <property type="entry name" value="2,3-Dihydroxybiphenyl 1,2-Dioxygenase, domain 1"/>
    <property type="match status" value="1"/>
</dbReference>
<gene>
    <name evidence="2" type="ORF">QJS35_10800</name>
</gene>
<proteinExistence type="predicted"/>
<dbReference type="RefSeq" id="WP_232185586.1">
    <property type="nucleotide sequence ID" value="NZ_JAIOAP010000005.1"/>
</dbReference>
<dbReference type="EMBL" id="JASKHM010000005">
    <property type="protein sequence ID" value="MEQ4482885.1"/>
    <property type="molecule type" value="Genomic_DNA"/>
</dbReference>
<sequence>MTKIVSKVSGIFIPVTDMRRSAEWYIRVFELEIIEQSEGCTGLAFPGEATILNLWKVDRPQPTQFEAAGGRKIPYYNFESFDIELSHAFLKEKGVEVIPIVNDNGGVRYFECLDLDGNLIGIVEELPSSIYYPHKQKYRRD</sequence>
<dbReference type="InterPro" id="IPR004360">
    <property type="entry name" value="Glyas_Fos-R_dOase_dom"/>
</dbReference>
<organism evidence="2 3">
    <name type="scientific">Cohnella silvisoli</name>
    <dbReference type="NCBI Taxonomy" id="2873699"/>
    <lineage>
        <taxon>Bacteria</taxon>
        <taxon>Bacillati</taxon>
        <taxon>Bacillota</taxon>
        <taxon>Bacilli</taxon>
        <taxon>Bacillales</taxon>
        <taxon>Paenibacillaceae</taxon>
        <taxon>Cohnella</taxon>
    </lineage>
</organism>
<name>A0ABV1KS14_9BACL</name>
<dbReference type="Pfam" id="PF00903">
    <property type="entry name" value="Glyoxalase"/>
    <property type="match status" value="1"/>
</dbReference>
<dbReference type="PROSITE" id="PS51819">
    <property type="entry name" value="VOC"/>
    <property type="match status" value="1"/>
</dbReference>
<comment type="caution">
    <text evidence="2">The sequence shown here is derived from an EMBL/GenBank/DDBJ whole genome shotgun (WGS) entry which is preliminary data.</text>
</comment>
<evidence type="ECO:0000313" key="2">
    <source>
        <dbReference type="EMBL" id="MEQ4482885.1"/>
    </source>
</evidence>
<dbReference type="SUPFAM" id="SSF54593">
    <property type="entry name" value="Glyoxalase/Bleomycin resistance protein/Dihydroxybiphenyl dioxygenase"/>
    <property type="match status" value="1"/>
</dbReference>